<feature type="domain" description="C2" evidence="4">
    <location>
        <begin position="230"/>
        <end position="351"/>
    </location>
</feature>
<gene>
    <name evidence="6" type="ORF">CCMP2556_LOCUS7431</name>
</gene>
<feature type="compositionally biased region" description="Basic residues" evidence="3">
    <location>
        <begin position="425"/>
        <end position="437"/>
    </location>
</feature>
<dbReference type="CDD" id="cd00201">
    <property type="entry name" value="WW"/>
    <property type="match status" value="1"/>
</dbReference>
<dbReference type="InterPro" id="IPR002110">
    <property type="entry name" value="Ankyrin_rpt"/>
</dbReference>
<dbReference type="SMART" id="SM00456">
    <property type="entry name" value="WW"/>
    <property type="match status" value="1"/>
</dbReference>
<feature type="region of interest" description="Disordered" evidence="3">
    <location>
        <begin position="2244"/>
        <end position="2272"/>
    </location>
</feature>
<feature type="region of interest" description="Disordered" evidence="3">
    <location>
        <begin position="643"/>
        <end position="670"/>
    </location>
</feature>
<feature type="compositionally biased region" description="Low complexity" evidence="3">
    <location>
        <begin position="214"/>
        <end position="229"/>
    </location>
</feature>
<evidence type="ECO:0000313" key="7">
    <source>
        <dbReference type="Proteomes" id="UP001642484"/>
    </source>
</evidence>
<evidence type="ECO:0000259" key="4">
    <source>
        <dbReference type="PROSITE" id="PS50004"/>
    </source>
</evidence>
<dbReference type="PROSITE" id="PS50020">
    <property type="entry name" value="WW_DOMAIN_2"/>
    <property type="match status" value="1"/>
</dbReference>
<dbReference type="Gene3D" id="3.30.1470.10">
    <property type="entry name" value="Photosystem I PsaD, reaction center subunit II"/>
    <property type="match status" value="1"/>
</dbReference>
<dbReference type="InterPro" id="IPR011989">
    <property type="entry name" value="ARM-like"/>
</dbReference>
<dbReference type="InterPro" id="IPR036736">
    <property type="entry name" value="ACP-like_sf"/>
</dbReference>
<feature type="compositionally biased region" description="Pro residues" evidence="3">
    <location>
        <begin position="528"/>
        <end position="538"/>
    </location>
</feature>
<dbReference type="InterPro" id="IPR020845">
    <property type="entry name" value="AMP-binding_CS"/>
</dbReference>
<feature type="domain" description="WW" evidence="5">
    <location>
        <begin position="52"/>
        <end position="86"/>
    </location>
</feature>
<dbReference type="InterPro" id="IPR016024">
    <property type="entry name" value="ARM-type_fold"/>
</dbReference>
<evidence type="ECO:0000313" key="6">
    <source>
        <dbReference type="EMBL" id="CAK9003825.1"/>
    </source>
</evidence>
<dbReference type="Gene3D" id="2.60.40.150">
    <property type="entry name" value="C2 domain"/>
    <property type="match status" value="1"/>
</dbReference>
<keyword evidence="2" id="KW-0175">Coiled coil</keyword>
<dbReference type="SMART" id="SM00248">
    <property type="entry name" value="ANK"/>
    <property type="match status" value="5"/>
</dbReference>
<dbReference type="PROSITE" id="PS50088">
    <property type="entry name" value="ANK_REPEAT"/>
    <property type="match status" value="2"/>
</dbReference>
<dbReference type="Pfam" id="PF00168">
    <property type="entry name" value="C2"/>
    <property type="match status" value="1"/>
</dbReference>
<dbReference type="SUPFAM" id="SSF51045">
    <property type="entry name" value="WW domain"/>
    <property type="match status" value="1"/>
</dbReference>
<protein>
    <recommendedName>
        <fullName evidence="8">WW domain-containing protein</fullName>
    </recommendedName>
</protein>
<organism evidence="6 7">
    <name type="scientific">Durusdinium trenchii</name>
    <dbReference type="NCBI Taxonomy" id="1381693"/>
    <lineage>
        <taxon>Eukaryota</taxon>
        <taxon>Sar</taxon>
        <taxon>Alveolata</taxon>
        <taxon>Dinophyceae</taxon>
        <taxon>Suessiales</taxon>
        <taxon>Symbiodiniaceae</taxon>
        <taxon>Durusdinium</taxon>
    </lineage>
</organism>
<dbReference type="PANTHER" id="PTHR45527">
    <property type="entry name" value="NONRIBOSOMAL PEPTIDE SYNTHETASE"/>
    <property type="match status" value="1"/>
</dbReference>
<dbReference type="SUPFAM" id="SSF56801">
    <property type="entry name" value="Acetyl-CoA synthetase-like"/>
    <property type="match status" value="1"/>
</dbReference>
<dbReference type="InterPro" id="IPR000008">
    <property type="entry name" value="C2_dom"/>
</dbReference>
<dbReference type="EMBL" id="CAXAMN010003302">
    <property type="protein sequence ID" value="CAK9003825.1"/>
    <property type="molecule type" value="Genomic_DNA"/>
</dbReference>
<dbReference type="InterPro" id="IPR035892">
    <property type="entry name" value="C2_domain_sf"/>
</dbReference>
<evidence type="ECO:0008006" key="8">
    <source>
        <dbReference type="Google" id="ProtNLM"/>
    </source>
</evidence>
<dbReference type="Pfam" id="PF00397">
    <property type="entry name" value="WW"/>
    <property type="match status" value="1"/>
</dbReference>
<feature type="region of interest" description="Disordered" evidence="3">
    <location>
        <begin position="936"/>
        <end position="957"/>
    </location>
</feature>
<keyword evidence="1" id="KW-0040">ANK repeat</keyword>
<dbReference type="InterPro" id="IPR025110">
    <property type="entry name" value="AMP-bd_C"/>
</dbReference>
<accession>A0ABP0IMJ1</accession>
<dbReference type="SUPFAM" id="SSF48403">
    <property type="entry name" value="Ankyrin repeat"/>
    <property type="match status" value="1"/>
</dbReference>
<dbReference type="Pfam" id="PF12796">
    <property type="entry name" value="Ank_2"/>
    <property type="match status" value="1"/>
</dbReference>
<comment type="caution">
    <text evidence="6">The sequence shown here is derived from an EMBL/GenBank/DDBJ whole genome shotgun (WGS) entry which is preliminary data.</text>
</comment>
<feature type="compositionally biased region" description="Polar residues" evidence="3">
    <location>
        <begin position="478"/>
        <end position="493"/>
    </location>
</feature>
<keyword evidence="7" id="KW-1185">Reference proteome</keyword>
<dbReference type="SUPFAM" id="SSF48371">
    <property type="entry name" value="ARM repeat"/>
    <property type="match status" value="1"/>
</dbReference>
<proteinExistence type="predicted"/>
<evidence type="ECO:0000256" key="3">
    <source>
        <dbReference type="SAM" id="MobiDB-lite"/>
    </source>
</evidence>
<evidence type="ECO:0000256" key="1">
    <source>
        <dbReference type="PROSITE-ProRule" id="PRU00023"/>
    </source>
</evidence>
<sequence length="2633" mass="286284">MASENRSVVLEEHVDSEYEPTEQEILDYAEWLGMDAESDQELMWIARAGLKVPLPAPWKPCTTGEENEVFYFNFETGESVWDHPCDEFHRLLYKRERAKKTLLQNGLPETLRCGLRMAFDAQCGRVGEAKGGYDTCCRDCVKSGARAHSSNCCAPSAASWERCKMKCGRVPASGYDTCCRRCATGQGHDGTCDAKNHVPAESVVIGHVMPPELSPSGPSGPSAHPAHGPTHAPIYPPCGPGPSYAGPGAFLLSVESAKDLYDLDWTGKMDPYVLIRLGGREFRTAVMTNAGKKAKFHWAQVIDWRGEPDIHFLVMDSNVLVADGVIGEAVYKGLPLHHDFAGVLELIRKHTFGGCQKAGKLKIAIQWQKPGYPGTMDEILPEAELEEVAERLGLSTQREGDPLEESGSLGQSGGTLSLSGEGDGKKKKKKKEKKEKKPKKEESRLEAPKTLAPLAPLSARGIGKLAELPSPGIEEAPSSESKMSSRVPSQSILSEVEQSEEPVRMAPPAAVRSGAEATAVPRPTAGSPLPPSGEPPPSLQGAEGGAGRAEAQAGLKEDKVKLEDQFEKSMAAMQAEHKMKLAKHRFELEKEFELERDRTFAELQEKHEMQVRTEKARLQQELASQNGKTKVEIEQLLKSEESLQKKLQESQAEATRLRSEAASTSRKCSAYEERVTRLEEDLKTLRKEAASKTADAEVESLKAQLERKNEEIEQIKGEAAANADRLAKWEEEMQQLQRVATEHDEAKGHIERLTEELQASKVHCSDLEKELEEKGTADASQQVEELQSLKTKLSSAEGSLKTEIEAKKKLATEISDLQSQLAKASGNKAQMEELRRELTERNKDLAEARETAAAARGTCAEEVENASKALDEQRRMATEASQRLDDAQRELASLKAQVSQQIAAKAEEECRWQQQITTEKSLQKGLQAEVDELKKQLASAKESNNQQEQRTQERLEQAQREVDQLKVDLSRHDDEKQVDEKSTAKLKVELDFMNVESEALRVVLDDETVVTLPKQVSPMLASLEGLFEGEAFSVPSASGITKVGLFGLKDFIERAVLPRQWPSETAAEFVRAASFLDVNDAIEAAEVQMAERLLECEDELQVHLLAKVEDGERGEDADEAADLARLGPTLGVRGLAFARSAADGLLQLFSMDFLRAVILKAEAGALEAPEIQDLQRELCRGGRGHTRRAKAALESAVCKQNRGNLTLAALVLALSQDHEAEIRATAFQVLSQLVPRDPFFHAFRHETISVAVRALSDVSAHVRKAAVNALLAWSPLEPPALQCLEKLAQQKSGKVKAAALQAMSLSLQEMPISRLEFLLLSLEDSDEHVQFAVVSAFAHFAQYAAAEGHHDAVEVIADRVSDKMQSRRHWVKRAAAASLQKLLECLDRPHLRAKSALLACLADVHDSVRSSVALALPHVGADEDVSHALVGALQDPHAEVRKAAGAGLVLMAGRSTHGPRLAEKLVELLDCNLAETRCMALMTLQEVLTSACLKYVPEAHKAEAAEVGFRKLMTHSLSPRLMDPDGYVRIAAARTAGCFTALCGRCCELSSLLATVAARDDDEDVRSASLEALASASEPGDRKAQEVAVAASKDPSPQIRRQALALLCSLSRGSGEEVNQVLSAVCALISDSDDDIRRLAMQALPEIIRTDSAGVLAIRALGAVARSRSSDRMAVCALEAIAAVARCVEAAVSTRASALSPVTACLTDENWIVREAAENVATLKAELDTWRAECRRLSEASQTEVPKMQALLEEEKVAASRAKAEAIEGLAQLKAQAIPVGFGAFELRDKTWDFASLLSLAQRLARSLRQLWAAETQACVAFGLDEGMGLVLLQVAVLEAGMYFLPLDLRQPRARLESMLMMAGAELLIAPRDFCVENFPVPVWTLEALLELPDLQADPGRAIRPQDLCYVQFTSGSTGQPKGVLCEHRQAAWYALAKASVEEIDASSRVLLTSAITFDPCQGDIFCALAAGAALILAPRVELLQELSKVLLESEATHVCATPALWQLADHSMLRHSKHLRCLSLGGEKMPAQLVERWASSVQLRNIYGVTEATVYQAAMLMQADTPPQTAGLPFPGTFISLQPWCDDTDTDDHEVGEICLAGSGIARGYLKLPDLTSARFVAADQKRCYLTGDAGRWVPRSTTQDGQRRLLQVLGRRDLQVKLNGERVELGEVEHALSLSPLVAQCAVVPWKSGTLLAYLVLANEVLDGISYLCISSHCEKHLPRIMRPRRFVDLQRLPLTSNGKTDRAALPPEPRPSTAERLEHRAPEHGEAPRGALEEAVAAAWAAEGVGDAQMSRTADFYALGGGSVLAVRVTRSLRAVLHGGGGGQKWAEGISDWRSPAGDASLFLAPERAGDAECHFGLCDGGPFAPCALLERPILSHYAEFLARAGVRTSPATSDVERDELEGGMVESSQHDKSSRALEHAIRAQRETLAHALLVAGASATGGLGPREAGMTPLHWAAAKCSSNMVQLLVKFAANVMHPTATHASPGHVACAAGNYSALQSLLAARAHAQSRDSSKQSLLHYAVRSGNLETVELAANAKAEINCRDQQLRTALHWAALGGDSSICRLLLALRASCTPPKVPQALHRRRTRLAQESPLELALSRHPSNAELHAIFGEEKIQVPASHW</sequence>
<dbReference type="Pfam" id="PF00501">
    <property type="entry name" value="AMP-binding"/>
    <property type="match status" value="1"/>
</dbReference>
<dbReference type="InterPro" id="IPR045851">
    <property type="entry name" value="AMP-bd_C_sf"/>
</dbReference>
<feature type="repeat" description="ANK" evidence="1">
    <location>
        <begin position="2456"/>
        <end position="2488"/>
    </location>
</feature>
<evidence type="ECO:0000256" key="2">
    <source>
        <dbReference type="SAM" id="Coils"/>
    </source>
</evidence>
<dbReference type="PROSITE" id="PS00455">
    <property type="entry name" value="AMP_BINDING"/>
    <property type="match status" value="1"/>
</dbReference>
<dbReference type="Gene3D" id="3.30.300.30">
    <property type="match status" value="1"/>
</dbReference>
<dbReference type="Gene3D" id="1.25.40.20">
    <property type="entry name" value="Ankyrin repeat-containing domain"/>
    <property type="match status" value="1"/>
</dbReference>
<feature type="region of interest" description="Disordered" evidence="3">
    <location>
        <begin position="211"/>
        <end position="232"/>
    </location>
</feature>
<dbReference type="Pfam" id="PF13193">
    <property type="entry name" value="AMP-binding_C"/>
    <property type="match status" value="1"/>
</dbReference>
<feature type="repeat" description="ANK" evidence="1">
    <location>
        <begin position="2522"/>
        <end position="2554"/>
    </location>
</feature>
<feature type="compositionally biased region" description="Basic and acidic residues" evidence="3">
    <location>
        <begin position="438"/>
        <end position="447"/>
    </location>
</feature>
<dbReference type="SUPFAM" id="SSF49562">
    <property type="entry name" value="C2 domain (Calcium/lipid-binding domain, CaLB)"/>
    <property type="match status" value="1"/>
</dbReference>
<dbReference type="InterPro" id="IPR036020">
    <property type="entry name" value="WW_dom_sf"/>
</dbReference>
<feature type="region of interest" description="Disordered" evidence="3">
    <location>
        <begin position="396"/>
        <end position="558"/>
    </location>
</feature>
<dbReference type="PROSITE" id="PS50004">
    <property type="entry name" value="C2"/>
    <property type="match status" value="1"/>
</dbReference>
<dbReference type="PROSITE" id="PS50297">
    <property type="entry name" value="ANK_REP_REGION"/>
    <property type="match status" value="1"/>
</dbReference>
<reference evidence="6 7" key="1">
    <citation type="submission" date="2024-02" db="EMBL/GenBank/DDBJ databases">
        <authorList>
            <person name="Chen Y."/>
            <person name="Shah S."/>
            <person name="Dougan E. K."/>
            <person name="Thang M."/>
            <person name="Chan C."/>
        </authorList>
    </citation>
    <scope>NUCLEOTIDE SEQUENCE [LARGE SCALE GENOMIC DNA]</scope>
</reference>
<name>A0ABP0IMJ1_9DINO</name>
<dbReference type="Pfam" id="PF13646">
    <property type="entry name" value="HEAT_2"/>
    <property type="match status" value="1"/>
</dbReference>
<feature type="compositionally biased region" description="Basic and acidic residues" evidence="3">
    <location>
        <begin position="2260"/>
        <end position="2272"/>
    </location>
</feature>
<dbReference type="InterPro" id="IPR036770">
    <property type="entry name" value="Ankyrin_rpt-contain_sf"/>
</dbReference>
<dbReference type="InterPro" id="IPR000873">
    <property type="entry name" value="AMP-dep_synth/lig_dom"/>
</dbReference>
<feature type="coiled-coil region" evidence="2">
    <location>
        <begin position="1713"/>
        <end position="1740"/>
    </location>
</feature>
<dbReference type="Gene3D" id="3.40.50.12780">
    <property type="entry name" value="N-terminal domain of ligase-like"/>
    <property type="match status" value="1"/>
</dbReference>
<dbReference type="Gene3D" id="1.25.10.10">
    <property type="entry name" value="Leucine-rich Repeat Variant"/>
    <property type="match status" value="3"/>
</dbReference>
<evidence type="ECO:0000259" key="5">
    <source>
        <dbReference type="PROSITE" id="PS50020"/>
    </source>
</evidence>
<feature type="compositionally biased region" description="Low complexity" evidence="3">
    <location>
        <begin position="405"/>
        <end position="420"/>
    </location>
</feature>
<dbReference type="Pfam" id="PF00023">
    <property type="entry name" value="Ank"/>
    <property type="match status" value="1"/>
</dbReference>
<dbReference type="PANTHER" id="PTHR45527:SF1">
    <property type="entry name" value="FATTY ACID SYNTHASE"/>
    <property type="match status" value="1"/>
</dbReference>
<dbReference type="Proteomes" id="UP001642484">
    <property type="component" value="Unassembled WGS sequence"/>
</dbReference>
<dbReference type="InterPro" id="IPR001202">
    <property type="entry name" value="WW_dom"/>
</dbReference>
<dbReference type="Gene3D" id="1.10.1200.10">
    <property type="entry name" value="ACP-like"/>
    <property type="match status" value="1"/>
</dbReference>
<dbReference type="InterPro" id="IPR042099">
    <property type="entry name" value="ANL_N_sf"/>
</dbReference>